<dbReference type="AlphaFoldDB" id="A0A3A8JPY5"/>
<protein>
    <recommendedName>
        <fullName evidence="1">ADYC domain-containing protein</fullName>
    </recommendedName>
</protein>
<reference evidence="3" key="1">
    <citation type="submission" date="2018-09" db="EMBL/GenBank/DDBJ databases">
        <authorList>
            <person name="Livingstone P.G."/>
            <person name="Whitworth D.E."/>
        </authorList>
    </citation>
    <scope>NUCLEOTIDE SEQUENCE [LARGE SCALE GENOMIC DNA]</scope>
    <source>
        <strain evidence="3">CA043D</strain>
    </source>
</reference>
<name>A0A3A8JPY5_9BACT</name>
<organism evidence="2 3">
    <name type="scientific">Corallococcus carmarthensis</name>
    <dbReference type="NCBI Taxonomy" id="2316728"/>
    <lineage>
        <taxon>Bacteria</taxon>
        <taxon>Pseudomonadati</taxon>
        <taxon>Myxococcota</taxon>
        <taxon>Myxococcia</taxon>
        <taxon>Myxococcales</taxon>
        <taxon>Cystobacterineae</taxon>
        <taxon>Myxococcaceae</taxon>
        <taxon>Corallococcus</taxon>
    </lineage>
</organism>
<dbReference type="EMBL" id="RAWE01000164">
    <property type="protein sequence ID" value="RKG97769.1"/>
    <property type="molecule type" value="Genomic_DNA"/>
</dbReference>
<proteinExistence type="predicted"/>
<gene>
    <name evidence="2" type="ORF">D7X32_31670</name>
</gene>
<evidence type="ECO:0000313" key="2">
    <source>
        <dbReference type="EMBL" id="RKG97769.1"/>
    </source>
</evidence>
<comment type="caution">
    <text evidence="2">The sequence shown here is derived from an EMBL/GenBank/DDBJ whole genome shotgun (WGS) entry which is preliminary data.</text>
</comment>
<feature type="domain" description="ADYC" evidence="1">
    <location>
        <begin position="27"/>
        <end position="237"/>
    </location>
</feature>
<dbReference type="InterPro" id="IPR045426">
    <property type="entry name" value="ADYC"/>
</dbReference>
<evidence type="ECO:0000313" key="3">
    <source>
        <dbReference type="Proteomes" id="UP000268313"/>
    </source>
</evidence>
<dbReference type="Pfam" id="PF20032">
    <property type="entry name" value="ADYC"/>
    <property type="match status" value="1"/>
</dbReference>
<accession>A0A3A8JPY5</accession>
<sequence length="458" mass="49186">MLGGRLLGAQGCTGANPPLPVRFLEGPDFVGTVFRAPFEGRSVKLTIEAVQCHVSITGQPIPCTAQNVSSGTAFWEYRVTAATEDSQPQPLCPTGSGFALAVPHAWSSGGELIPNSEYFTFACVAKDEGTSQPFFVGGGVIAKCIDWGYPPWATTFPQNVALEYHQLCTRMAVADYCGEGRSNTLDGTPLKFMGPKDAILLDPGGLPATVEGYSLEAVWKVDECGEVRPLCLGKKRWDTLPLEATCVNRSLLIAPRPSRPCESMNLSAYANSTLLVSYSLFIDRSLVMFKDANNGWMTTTAVTVDTALIEGGSSVTGIHLDLDANGVADASGFTAYRKEGPILSPKLPADIRTRMGSLIKPLYRCVNSSGRYLLTDDSQCERISGFALKVINGDQGIEGFVYSSVDVTSTGQRRPLKLWRSLLTPGVYATSTQAQAGFILVRELGYLPSVGQLPARDL</sequence>
<evidence type="ECO:0000259" key="1">
    <source>
        <dbReference type="Pfam" id="PF20032"/>
    </source>
</evidence>
<keyword evidence="3" id="KW-1185">Reference proteome</keyword>
<dbReference type="Proteomes" id="UP000268313">
    <property type="component" value="Unassembled WGS sequence"/>
</dbReference>